<organism evidence="1 2">
    <name type="scientific">Dehalobacter restrictus (strain DSM 9455 / PER-K23)</name>
    <dbReference type="NCBI Taxonomy" id="871738"/>
    <lineage>
        <taxon>Bacteria</taxon>
        <taxon>Bacillati</taxon>
        <taxon>Bacillota</taxon>
        <taxon>Clostridia</taxon>
        <taxon>Eubacteriales</taxon>
        <taxon>Desulfitobacteriaceae</taxon>
        <taxon>Dehalobacter</taxon>
    </lineage>
</organism>
<protein>
    <submittedName>
        <fullName evidence="1">Uncharacterized protein</fullName>
    </submittedName>
</protein>
<keyword evidence="2" id="KW-1185">Reference proteome</keyword>
<dbReference type="Pfam" id="PF11300">
    <property type="entry name" value="DUF3102"/>
    <property type="match status" value="1"/>
</dbReference>
<gene>
    <name evidence="1" type="ORF">DEHRE_04855</name>
</gene>
<dbReference type="InterPro" id="IPR021451">
    <property type="entry name" value="DUF3102"/>
</dbReference>
<dbReference type="RefSeq" id="WP_019225488.1">
    <property type="nucleotide sequence ID" value="NZ_CP007033.1"/>
</dbReference>
<reference evidence="1 2" key="1">
    <citation type="journal article" date="2013" name="Stand. Genomic Sci.">
        <title>Complete genome sequence of Dehalobacter restrictus PER-K23(T.).</title>
        <authorList>
            <person name="Kruse T."/>
            <person name="Maillard J."/>
            <person name="Goodwin L."/>
            <person name="Woyke T."/>
            <person name="Teshima H."/>
            <person name="Bruce D."/>
            <person name="Detter C."/>
            <person name="Tapia R."/>
            <person name="Han C."/>
            <person name="Huntemann M."/>
            <person name="Wei C.L."/>
            <person name="Han J."/>
            <person name="Chen A."/>
            <person name="Kyrpides N."/>
            <person name="Szeto E."/>
            <person name="Markowitz V."/>
            <person name="Ivanova N."/>
            <person name="Pagani I."/>
            <person name="Pati A."/>
            <person name="Pitluck S."/>
            <person name="Nolan M."/>
            <person name="Holliger C."/>
            <person name="Smidt H."/>
        </authorList>
    </citation>
    <scope>NUCLEOTIDE SEQUENCE [LARGE SCALE GENOMIC DNA]</scope>
    <source>
        <strain evidence="2">DSM 9455</strain>
    </source>
</reference>
<dbReference type="Proteomes" id="UP000018934">
    <property type="component" value="Chromosome"/>
</dbReference>
<name>A0ABM5P9K8_DEHRP</name>
<dbReference type="EMBL" id="CP007033">
    <property type="protein sequence ID" value="AHF11306.1"/>
    <property type="molecule type" value="Genomic_DNA"/>
</dbReference>
<accession>A0ABM5P9K8</accession>
<evidence type="ECO:0000313" key="1">
    <source>
        <dbReference type="EMBL" id="AHF11306.1"/>
    </source>
</evidence>
<evidence type="ECO:0000313" key="2">
    <source>
        <dbReference type="Proteomes" id="UP000018934"/>
    </source>
</evidence>
<sequence>MIKYWTESIYLAAAVEIRRRLTEAKALLMFGEWGQWLEESVSYSQRTADRLMKVFREYGSKLPEASACSSNCALVRNLTYSQAVILLGVPEEGRKMRYR</sequence>
<proteinExistence type="predicted"/>